<keyword evidence="2 7" id="KW-0963">Cytoplasm</keyword>
<comment type="similarity">
    <text evidence="5 7">Belongs to the gemin-2 family.</text>
</comment>
<keyword evidence="4 7" id="KW-0508">mRNA splicing</keyword>
<dbReference type="Pfam" id="PF04938">
    <property type="entry name" value="SIP1"/>
    <property type="match status" value="1"/>
</dbReference>
<gene>
    <name evidence="8" type="ORF">GWI33_014124</name>
</gene>
<organism evidence="8 9">
    <name type="scientific">Rhynchophorus ferrugineus</name>
    <name type="common">Red palm weevil</name>
    <name type="synonym">Curculio ferrugineus</name>
    <dbReference type="NCBI Taxonomy" id="354439"/>
    <lineage>
        <taxon>Eukaryota</taxon>
        <taxon>Metazoa</taxon>
        <taxon>Ecdysozoa</taxon>
        <taxon>Arthropoda</taxon>
        <taxon>Hexapoda</taxon>
        <taxon>Insecta</taxon>
        <taxon>Pterygota</taxon>
        <taxon>Neoptera</taxon>
        <taxon>Endopterygota</taxon>
        <taxon>Coleoptera</taxon>
        <taxon>Polyphaga</taxon>
        <taxon>Cucujiformia</taxon>
        <taxon>Curculionidae</taxon>
        <taxon>Dryophthorinae</taxon>
        <taxon>Rhynchophorus</taxon>
    </lineage>
</organism>
<dbReference type="Proteomes" id="UP000625711">
    <property type="component" value="Unassembled WGS sequence"/>
</dbReference>
<dbReference type="PANTHER" id="PTHR12794:SF0">
    <property type="entry name" value="GEM-ASSOCIATED PROTEIN 2"/>
    <property type="match status" value="1"/>
</dbReference>
<comment type="subunit">
    <text evidence="7">Part of the core SMN complex.</text>
</comment>
<evidence type="ECO:0000256" key="2">
    <source>
        <dbReference type="ARBA" id="ARBA00022490"/>
    </source>
</evidence>
<comment type="function">
    <text evidence="7">The SMN complex catalyzes the assembly of small nuclear ribonucleoproteins (snRNPs), the building blocks of the spliceosome, and thereby plays an important role in the splicing of cellular pre-mRNAs.</text>
</comment>
<protein>
    <recommendedName>
        <fullName evidence="6 7">Gem-associated protein 2</fullName>
    </recommendedName>
</protein>
<dbReference type="EMBL" id="JAACXV010013552">
    <property type="protein sequence ID" value="KAF7273130.1"/>
    <property type="molecule type" value="Genomic_DNA"/>
</dbReference>
<comment type="caution">
    <text evidence="8">The sequence shown here is derived from an EMBL/GenBank/DDBJ whole genome shotgun (WGS) entry which is preliminary data.</text>
</comment>
<dbReference type="GO" id="GO:0032797">
    <property type="term" value="C:SMN complex"/>
    <property type="evidence" value="ECO:0007669"/>
    <property type="project" value="UniProtKB-UniRule"/>
</dbReference>
<evidence type="ECO:0000256" key="6">
    <source>
        <dbReference type="ARBA" id="ARBA00047179"/>
    </source>
</evidence>
<accession>A0A834I800</accession>
<sequence>MHPSESDSSDDEFGIQKKALDVSLPEDFDPNSIPQTGEEYLQHVIYERTKKCKKWVTANKDFSRFNKNQTVHINNDVVNKKALDKFYPTKEWQDKALESFTQLRNFVNNTEKPAPGKDRFKYDDLLAYIQGAPPIFSEITQYSQAAKVQMLQDISNALTTDNKQLTPNAGAWIYAILVLLEKPLTPDCCFILREFTKKCSDIRANLDSSISIEDSLPLSLFICIISRFFNQLDLSD</sequence>
<dbReference type="InterPro" id="IPR035426">
    <property type="entry name" value="Gemin2/Brr1"/>
</dbReference>
<reference evidence="8" key="1">
    <citation type="submission" date="2020-08" db="EMBL/GenBank/DDBJ databases">
        <title>Genome sequencing and assembly of the red palm weevil Rhynchophorus ferrugineus.</title>
        <authorList>
            <person name="Dias G.B."/>
            <person name="Bergman C.M."/>
            <person name="Manee M."/>
        </authorList>
    </citation>
    <scope>NUCLEOTIDE SEQUENCE</scope>
    <source>
        <strain evidence="8">AA-2017</strain>
        <tissue evidence="8">Whole larva</tissue>
    </source>
</reference>
<keyword evidence="9" id="KW-1185">Reference proteome</keyword>
<dbReference type="AlphaFoldDB" id="A0A834I800"/>
<evidence type="ECO:0000313" key="9">
    <source>
        <dbReference type="Proteomes" id="UP000625711"/>
    </source>
</evidence>
<dbReference type="GO" id="GO:0005681">
    <property type="term" value="C:spliceosomal complex"/>
    <property type="evidence" value="ECO:0007669"/>
    <property type="project" value="UniProtKB-UniRule"/>
</dbReference>
<dbReference type="PIRSF" id="PIRSF038038">
    <property type="entry name" value="SMN_Gemin2"/>
    <property type="match status" value="1"/>
</dbReference>
<evidence type="ECO:0000313" key="8">
    <source>
        <dbReference type="EMBL" id="KAF7273130.1"/>
    </source>
</evidence>
<dbReference type="InterPro" id="IPR017364">
    <property type="entry name" value="GEMIN2"/>
</dbReference>
<evidence type="ECO:0000256" key="5">
    <source>
        <dbReference type="ARBA" id="ARBA00025758"/>
    </source>
</evidence>
<keyword evidence="3 7" id="KW-0507">mRNA processing</keyword>
<proteinExistence type="inferred from homology"/>
<evidence type="ECO:0000256" key="7">
    <source>
        <dbReference type="PIRNR" id="PIRNR038038"/>
    </source>
</evidence>
<name>A0A834I800_RHYFE</name>
<dbReference type="GO" id="GO:0000245">
    <property type="term" value="P:spliceosomal complex assembly"/>
    <property type="evidence" value="ECO:0007669"/>
    <property type="project" value="UniProtKB-UniRule"/>
</dbReference>
<dbReference type="GO" id="GO:0000387">
    <property type="term" value="P:spliceosomal snRNP assembly"/>
    <property type="evidence" value="ECO:0007669"/>
    <property type="project" value="UniProtKB-UniRule"/>
</dbReference>
<evidence type="ECO:0000256" key="4">
    <source>
        <dbReference type="ARBA" id="ARBA00023187"/>
    </source>
</evidence>
<dbReference type="Gene3D" id="1.20.58.1070">
    <property type="match status" value="1"/>
</dbReference>
<evidence type="ECO:0000256" key="3">
    <source>
        <dbReference type="ARBA" id="ARBA00022664"/>
    </source>
</evidence>
<evidence type="ECO:0000256" key="1">
    <source>
        <dbReference type="ARBA" id="ARBA00004496"/>
    </source>
</evidence>
<dbReference type="OrthoDB" id="428895at2759"/>
<comment type="subcellular location">
    <subcellularLocation>
        <location evidence="1">Cytoplasm</location>
    </subcellularLocation>
</comment>
<dbReference type="PANTHER" id="PTHR12794">
    <property type="entry name" value="GEMIN2"/>
    <property type="match status" value="1"/>
</dbReference>